<dbReference type="InterPro" id="IPR036388">
    <property type="entry name" value="WH-like_DNA-bd_sf"/>
</dbReference>
<feature type="non-terminal residue" evidence="9">
    <location>
        <position position="132"/>
    </location>
</feature>
<keyword evidence="4" id="KW-0238">DNA-binding</keyword>
<feature type="domain" description="HSF-type DNA-binding" evidence="8">
    <location>
        <begin position="3"/>
        <end position="117"/>
    </location>
</feature>
<dbReference type="AlphaFoldDB" id="A0A091IC20"/>
<evidence type="ECO:0000313" key="9">
    <source>
        <dbReference type="EMBL" id="KFP04880.1"/>
    </source>
</evidence>
<sequence>LSFPQRLWKIVESDQFKSIWWSEGGKCVAINEGLFEEEVLERKGPMQVFAMKKMNSFLRKLNLYGFTKTKRNFTRSASLPEFLAEEAAIAAHSKLLYYYNPSFHREYPHLLENVKRRAGIKRRATDVPEMDE</sequence>
<keyword evidence="9" id="KW-0346">Stress response</keyword>
<feature type="non-terminal residue" evidence="9">
    <location>
        <position position="1"/>
    </location>
</feature>
<keyword evidence="3" id="KW-0805">Transcription regulation</keyword>
<dbReference type="GO" id="GO:0003700">
    <property type="term" value="F:DNA-binding transcription factor activity"/>
    <property type="evidence" value="ECO:0007669"/>
    <property type="project" value="InterPro"/>
</dbReference>
<comment type="similarity">
    <text evidence="2 7">Belongs to the HSF family.</text>
</comment>
<dbReference type="GO" id="GO:0005634">
    <property type="term" value="C:nucleus"/>
    <property type="evidence" value="ECO:0007669"/>
    <property type="project" value="UniProtKB-SubCell"/>
</dbReference>
<dbReference type="SUPFAM" id="SSF46785">
    <property type="entry name" value="Winged helix' DNA-binding domain"/>
    <property type="match status" value="1"/>
</dbReference>
<dbReference type="PANTHER" id="PTHR10015">
    <property type="entry name" value="HEAT SHOCK TRANSCRIPTION FACTOR"/>
    <property type="match status" value="1"/>
</dbReference>
<dbReference type="Gene3D" id="1.10.10.10">
    <property type="entry name" value="Winged helix-like DNA-binding domain superfamily/Winged helix DNA-binding domain"/>
    <property type="match status" value="1"/>
</dbReference>
<accession>A0A091IC20</accession>
<keyword evidence="5" id="KW-0804">Transcription</keyword>
<reference evidence="9 10" key="1">
    <citation type="submission" date="2014-04" db="EMBL/GenBank/DDBJ databases">
        <title>Genome evolution of avian class.</title>
        <authorList>
            <person name="Zhang G."/>
            <person name="Li C."/>
        </authorList>
    </citation>
    <scope>NUCLEOTIDE SEQUENCE [LARGE SCALE GENOMIC DNA]</scope>
    <source>
        <strain evidence="9">BGI_N300</strain>
    </source>
</reference>
<comment type="subcellular location">
    <subcellularLocation>
        <location evidence="1">Nucleus</location>
    </subcellularLocation>
</comment>
<evidence type="ECO:0000259" key="8">
    <source>
        <dbReference type="SMART" id="SM00415"/>
    </source>
</evidence>
<organism evidence="9 10">
    <name type="scientific">Calypte anna</name>
    <name type="common">Anna's hummingbird</name>
    <name type="synonym">Archilochus anna</name>
    <dbReference type="NCBI Taxonomy" id="9244"/>
    <lineage>
        <taxon>Eukaryota</taxon>
        <taxon>Metazoa</taxon>
        <taxon>Chordata</taxon>
        <taxon>Craniata</taxon>
        <taxon>Vertebrata</taxon>
        <taxon>Euteleostomi</taxon>
        <taxon>Archelosauria</taxon>
        <taxon>Archosauria</taxon>
        <taxon>Dinosauria</taxon>
        <taxon>Saurischia</taxon>
        <taxon>Theropoda</taxon>
        <taxon>Coelurosauria</taxon>
        <taxon>Aves</taxon>
        <taxon>Neognathae</taxon>
        <taxon>Neoaves</taxon>
        <taxon>Strisores</taxon>
        <taxon>Apodiformes</taxon>
        <taxon>Trochilidae</taxon>
        <taxon>Calypte</taxon>
    </lineage>
</organism>
<evidence type="ECO:0000256" key="3">
    <source>
        <dbReference type="ARBA" id="ARBA00023015"/>
    </source>
</evidence>
<dbReference type="STRING" id="9244.A0A091IC20"/>
<gene>
    <name evidence="9" type="ORF">N300_09996</name>
</gene>
<evidence type="ECO:0000256" key="5">
    <source>
        <dbReference type="ARBA" id="ARBA00023163"/>
    </source>
</evidence>
<protein>
    <submittedName>
        <fullName evidence="9">Heat shock transcription factor, Y-linked</fullName>
    </submittedName>
</protein>
<evidence type="ECO:0000256" key="1">
    <source>
        <dbReference type="ARBA" id="ARBA00004123"/>
    </source>
</evidence>
<dbReference type="InterPro" id="IPR036390">
    <property type="entry name" value="WH_DNA-bd_sf"/>
</dbReference>
<dbReference type="PANTHER" id="PTHR10015:SF336">
    <property type="entry name" value="HEAT SHOCK TRANSCRIPTION FACTOR, Y-LINKED"/>
    <property type="match status" value="1"/>
</dbReference>
<evidence type="ECO:0000256" key="7">
    <source>
        <dbReference type="RuleBase" id="RU004020"/>
    </source>
</evidence>
<evidence type="ECO:0000256" key="2">
    <source>
        <dbReference type="ARBA" id="ARBA00006403"/>
    </source>
</evidence>
<evidence type="ECO:0000313" key="10">
    <source>
        <dbReference type="Proteomes" id="UP000054308"/>
    </source>
</evidence>
<dbReference type="Pfam" id="PF00447">
    <property type="entry name" value="HSF_DNA-bind"/>
    <property type="match status" value="1"/>
</dbReference>
<keyword evidence="10" id="KW-1185">Reference proteome</keyword>
<dbReference type="GO" id="GO:0043565">
    <property type="term" value="F:sequence-specific DNA binding"/>
    <property type="evidence" value="ECO:0007669"/>
    <property type="project" value="InterPro"/>
</dbReference>
<keyword evidence="6" id="KW-0539">Nucleus</keyword>
<dbReference type="Proteomes" id="UP000054308">
    <property type="component" value="Unassembled WGS sequence"/>
</dbReference>
<dbReference type="FunFam" id="1.10.10.10:FF:000349">
    <property type="entry name" value="Heat shock transcription factor, Y-linked"/>
    <property type="match status" value="1"/>
</dbReference>
<name>A0A091IC20_CALAN</name>
<dbReference type="InterPro" id="IPR000232">
    <property type="entry name" value="HSF_DNA-bd"/>
</dbReference>
<proteinExistence type="inferred from homology"/>
<dbReference type="EMBL" id="KL218426">
    <property type="protein sequence ID" value="KFP04880.1"/>
    <property type="molecule type" value="Genomic_DNA"/>
</dbReference>
<evidence type="ECO:0000256" key="4">
    <source>
        <dbReference type="ARBA" id="ARBA00023125"/>
    </source>
</evidence>
<evidence type="ECO:0000256" key="6">
    <source>
        <dbReference type="ARBA" id="ARBA00023242"/>
    </source>
</evidence>
<dbReference type="SMART" id="SM00415">
    <property type="entry name" value="HSF"/>
    <property type="match status" value="1"/>
</dbReference>